<evidence type="ECO:0000256" key="2">
    <source>
        <dbReference type="SAM" id="MobiDB-lite"/>
    </source>
</evidence>
<feature type="transmembrane region" description="Helical" evidence="3">
    <location>
        <begin position="36"/>
        <end position="54"/>
    </location>
</feature>
<dbReference type="AlphaFoldDB" id="A0A844GUN7"/>
<protein>
    <submittedName>
        <fullName evidence="4">Type II and III secretion system protein</fullName>
    </submittedName>
</protein>
<dbReference type="Gene3D" id="3.30.70.60">
    <property type="match status" value="1"/>
</dbReference>
<dbReference type="EMBL" id="WMIA01000023">
    <property type="protein sequence ID" value="MTF40187.1"/>
    <property type="molecule type" value="Genomic_DNA"/>
</dbReference>
<feature type="compositionally biased region" description="Low complexity" evidence="2">
    <location>
        <begin position="241"/>
        <end position="251"/>
    </location>
</feature>
<evidence type="ECO:0000256" key="3">
    <source>
        <dbReference type="SAM" id="Phobius"/>
    </source>
</evidence>
<name>A0A844GUN7_9CHRO</name>
<accession>A0A844GUN7</accession>
<evidence type="ECO:0000313" key="5">
    <source>
        <dbReference type="Proteomes" id="UP000437131"/>
    </source>
</evidence>
<organism evidence="4 5">
    <name type="scientific">Cyanobacterium aponinum 0216</name>
    <dbReference type="NCBI Taxonomy" id="2676140"/>
    <lineage>
        <taxon>Bacteria</taxon>
        <taxon>Bacillati</taxon>
        <taxon>Cyanobacteriota</taxon>
        <taxon>Cyanophyceae</taxon>
        <taxon>Oscillatoriophycideae</taxon>
        <taxon>Chroococcales</taxon>
        <taxon>Geminocystaceae</taxon>
        <taxon>Cyanobacterium</taxon>
    </lineage>
</organism>
<dbReference type="InterPro" id="IPR014717">
    <property type="entry name" value="Transl_elong_EF1B/ribsomal_bS6"/>
</dbReference>
<dbReference type="RefSeq" id="WP_015220615.1">
    <property type="nucleotide sequence ID" value="NZ_WMIA01000023.1"/>
</dbReference>
<dbReference type="Proteomes" id="UP000437131">
    <property type="component" value="Unassembled WGS sequence"/>
</dbReference>
<sequence>MTTSFTTSDEFDPQDEGFGAEADYPSAFGITFTPKISGIAIGVGGFLIAGYLFFSQVMPVLGELSELNKQKQEKQEQLNQLSSNELEQILARKQGELEEAKDLKGDVLQLFAQTQNLETLLLDVNNFANLSNIKMNSYVPTGDKEKVADDSFGTLAANNLQVQTYNLDIEGGFSQLQFFLQDLERLQPLLVVQNLNTSILEPPIYLLENNSLSVVQEPTLKTTLTLKAVFPDLQPAPEAPAPEGEQPTEGQ</sequence>
<proteinExistence type="predicted"/>
<evidence type="ECO:0000313" key="4">
    <source>
        <dbReference type="EMBL" id="MTF40187.1"/>
    </source>
</evidence>
<keyword evidence="3" id="KW-1133">Transmembrane helix</keyword>
<feature type="region of interest" description="Disordered" evidence="2">
    <location>
        <begin position="232"/>
        <end position="251"/>
    </location>
</feature>
<keyword evidence="3" id="KW-0472">Membrane</keyword>
<keyword evidence="1" id="KW-0175">Coiled coil</keyword>
<keyword evidence="3" id="KW-0812">Transmembrane</keyword>
<evidence type="ECO:0000256" key="1">
    <source>
        <dbReference type="SAM" id="Coils"/>
    </source>
</evidence>
<gene>
    <name evidence="4" type="ORF">GGC33_14790</name>
</gene>
<feature type="coiled-coil region" evidence="1">
    <location>
        <begin position="61"/>
        <end position="103"/>
    </location>
</feature>
<comment type="caution">
    <text evidence="4">The sequence shown here is derived from an EMBL/GenBank/DDBJ whole genome shotgun (WGS) entry which is preliminary data.</text>
</comment>
<reference evidence="4 5" key="1">
    <citation type="submission" date="2019-11" db="EMBL/GenBank/DDBJ databases">
        <title>Isolation of a new High Light Tolerant Cyanobacteria.</title>
        <authorList>
            <person name="Dobson Z."/>
            <person name="Vaughn N."/>
            <person name="Vaughn M."/>
            <person name="Fromme P."/>
            <person name="Mazor Y."/>
        </authorList>
    </citation>
    <scope>NUCLEOTIDE SEQUENCE [LARGE SCALE GENOMIC DNA]</scope>
    <source>
        <strain evidence="4 5">0216</strain>
    </source>
</reference>